<comment type="caution">
    <text evidence="3">The sequence shown here is derived from an EMBL/GenBank/DDBJ whole genome shotgun (WGS) entry which is preliminary data.</text>
</comment>
<feature type="chain" id="PRO_5046619167" evidence="1">
    <location>
        <begin position="23"/>
        <end position="477"/>
    </location>
</feature>
<evidence type="ECO:0000313" key="4">
    <source>
        <dbReference type="Proteomes" id="UP000625551"/>
    </source>
</evidence>
<dbReference type="InterPro" id="IPR022409">
    <property type="entry name" value="PKD/Chitinase_dom"/>
</dbReference>
<proteinExistence type="predicted"/>
<sequence>MKYNRLISSVCFYLAMALLTGAYTACTPDEMEGGLAPAPRSEEVQFTATPTASNPNIITFTNTTPGAFKAIWDFGNGGTAEGNQVNGSFPVEGSYTVKLTIFTSGGYASNTKTIAIAKTNVSMLDREDYNFLTGGAAKANGKTWVIDRHKAGHMGVGPIGAATPEWWSAAPNDKASEGLYDDEMTFNLNGFAYTYQNNGNTFVNGSNAAGLGGTAQSSDYTLSYTPPTNMVWSMVEEGGKKYLVLSNKGFIGYYTGVSRYEILSLSENVLYLKGGDGANAGNGWWLRLVPKGFVHPVEARPYKMENMFDNFDEDGNLVWKKETLTLNESYDNPAPVPINTSAKVAMYVKQEGPGYMFANMFADFAFDFDLSKRSVFKLKVFIPSYNDFNTMAGEDWAIKTLLKQVSVKLQDGTKPQPWANQVEIKQEVTQLDKWVELTFDFSKFAERKDLNRVLIQIGGEGNHIPGIFFLDDFRLEQ</sequence>
<dbReference type="PROSITE" id="PS50093">
    <property type="entry name" value="PKD"/>
    <property type="match status" value="1"/>
</dbReference>
<feature type="signal peptide" evidence="1">
    <location>
        <begin position="1"/>
        <end position="22"/>
    </location>
</feature>
<evidence type="ECO:0000256" key="1">
    <source>
        <dbReference type="SAM" id="SignalP"/>
    </source>
</evidence>
<organism evidence="3 4">
    <name type="scientific">Pontibacter aquaedesilientis</name>
    <dbReference type="NCBI Taxonomy" id="2766980"/>
    <lineage>
        <taxon>Bacteria</taxon>
        <taxon>Pseudomonadati</taxon>
        <taxon>Bacteroidota</taxon>
        <taxon>Cytophagia</taxon>
        <taxon>Cytophagales</taxon>
        <taxon>Hymenobacteraceae</taxon>
        <taxon>Pontibacter</taxon>
    </lineage>
</organism>
<dbReference type="CDD" id="cd00146">
    <property type="entry name" value="PKD"/>
    <property type="match status" value="1"/>
</dbReference>
<feature type="domain" description="PKD" evidence="2">
    <location>
        <begin position="72"/>
        <end position="123"/>
    </location>
</feature>
<dbReference type="EMBL" id="JACXAJ010000005">
    <property type="protein sequence ID" value="MBD1397872.1"/>
    <property type="molecule type" value="Genomic_DNA"/>
</dbReference>
<dbReference type="Gene3D" id="2.60.120.260">
    <property type="entry name" value="Galactose-binding domain-like"/>
    <property type="match status" value="1"/>
</dbReference>
<keyword evidence="1" id="KW-0732">Signal</keyword>
<dbReference type="RefSeq" id="WP_191184027.1">
    <property type="nucleotide sequence ID" value="NZ_JACXAJ010000005.1"/>
</dbReference>
<dbReference type="InterPro" id="IPR035986">
    <property type="entry name" value="PKD_dom_sf"/>
</dbReference>
<dbReference type="InterPro" id="IPR000601">
    <property type="entry name" value="PKD_dom"/>
</dbReference>
<dbReference type="InterPro" id="IPR013783">
    <property type="entry name" value="Ig-like_fold"/>
</dbReference>
<keyword evidence="4" id="KW-1185">Reference proteome</keyword>
<accession>A0ABR7XHW4</accession>
<gene>
    <name evidence="3" type="ORF">H9Q13_11910</name>
</gene>
<evidence type="ECO:0000259" key="2">
    <source>
        <dbReference type="PROSITE" id="PS50093"/>
    </source>
</evidence>
<dbReference type="Gene3D" id="2.60.40.10">
    <property type="entry name" value="Immunoglobulins"/>
    <property type="match status" value="1"/>
</dbReference>
<name>A0ABR7XHW4_9BACT</name>
<dbReference type="SMART" id="SM00089">
    <property type="entry name" value="PKD"/>
    <property type="match status" value="1"/>
</dbReference>
<dbReference type="Proteomes" id="UP000625551">
    <property type="component" value="Unassembled WGS sequence"/>
</dbReference>
<dbReference type="SUPFAM" id="SSF49299">
    <property type="entry name" value="PKD domain"/>
    <property type="match status" value="1"/>
</dbReference>
<reference evidence="3 4" key="1">
    <citation type="submission" date="2020-09" db="EMBL/GenBank/DDBJ databases">
        <title>Genome sequencing and assembly of Pontibacter sp.</title>
        <authorList>
            <person name="Chhetri G."/>
        </authorList>
    </citation>
    <scope>NUCLEOTIDE SEQUENCE [LARGE SCALE GENOMIC DNA]</scope>
    <source>
        <strain evidence="3 4">JH31</strain>
    </source>
</reference>
<evidence type="ECO:0000313" key="3">
    <source>
        <dbReference type="EMBL" id="MBD1397872.1"/>
    </source>
</evidence>
<protein>
    <submittedName>
        <fullName evidence="3">PKD domain-containing protein</fullName>
    </submittedName>
</protein>
<dbReference type="Pfam" id="PF18911">
    <property type="entry name" value="PKD_4"/>
    <property type="match status" value="1"/>
</dbReference>